<dbReference type="InterPro" id="IPR016162">
    <property type="entry name" value="Ald_DH_N"/>
</dbReference>
<evidence type="ECO:0000313" key="6">
    <source>
        <dbReference type="EMBL" id="GAA5163069.1"/>
    </source>
</evidence>
<dbReference type="EMBL" id="BAABJP010000029">
    <property type="protein sequence ID" value="GAA5163069.1"/>
    <property type="molecule type" value="Genomic_DNA"/>
</dbReference>
<protein>
    <recommendedName>
        <fullName evidence="5">Aldehyde dehydrogenase domain-containing protein</fullName>
    </recommendedName>
</protein>
<comment type="similarity">
    <text evidence="3">Belongs to the aldehyde dehydrogenase family.</text>
</comment>
<dbReference type="InterPro" id="IPR016161">
    <property type="entry name" value="Ald_DH/histidinol_DH"/>
</dbReference>
<gene>
    <name evidence="6" type="ORF">GCM10023321_49380</name>
</gene>
<sequence length="317" mass="32728">MTLRPGPTGVAGRFVMAGGSEHHRMLIGGAWVDAASGETFDVADPATGVVICSVPRAAEADVETAVAAARGAFASWRVSTPRERFRVLAGVADTIEAEADVIAVLAARETGNALRTQSRPEVVQAAMFARYFAGTAAELTGVTTPISADLLNYTVREPLGVVAAVIPWNTPVVLATLKISVALCTGNTIVLKAAEDAPLATLHIADIFRRHAPPGVVNVLTGYGPRCGSALTGHADVDKLSFTGSIAVGREVMRVAAERVLPVSLELGGKNPAIVSPTRTARRSPAGSWPVCGSAARASRARRGLGCSSTRTSSSPS</sequence>
<feature type="region of interest" description="Disordered" evidence="4">
    <location>
        <begin position="276"/>
        <end position="295"/>
    </location>
</feature>
<dbReference type="Pfam" id="PF00171">
    <property type="entry name" value="Aldedh"/>
    <property type="match status" value="1"/>
</dbReference>
<keyword evidence="1 3" id="KW-0560">Oxidoreductase</keyword>
<keyword evidence="7" id="KW-1185">Reference proteome</keyword>
<feature type="active site" evidence="2">
    <location>
        <position position="266"/>
    </location>
</feature>
<evidence type="ECO:0000256" key="2">
    <source>
        <dbReference type="PROSITE-ProRule" id="PRU10007"/>
    </source>
</evidence>
<evidence type="ECO:0000256" key="4">
    <source>
        <dbReference type="SAM" id="MobiDB-lite"/>
    </source>
</evidence>
<dbReference type="InterPro" id="IPR015590">
    <property type="entry name" value="Aldehyde_DH_dom"/>
</dbReference>
<accession>A0ABP9QJN0</accession>
<dbReference type="Gene3D" id="3.40.605.10">
    <property type="entry name" value="Aldehyde Dehydrogenase, Chain A, domain 1"/>
    <property type="match status" value="1"/>
</dbReference>
<dbReference type="Proteomes" id="UP001428817">
    <property type="component" value="Unassembled WGS sequence"/>
</dbReference>
<dbReference type="InterPro" id="IPR029510">
    <property type="entry name" value="Ald_DH_CS_GLU"/>
</dbReference>
<evidence type="ECO:0000259" key="5">
    <source>
        <dbReference type="Pfam" id="PF00171"/>
    </source>
</evidence>
<evidence type="ECO:0000256" key="3">
    <source>
        <dbReference type="RuleBase" id="RU003345"/>
    </source>
</evidence>
<dbReference type="PANTHER" id="PTHR11699">
    <property type="entry name" value="ALDEHYDE DEHYDROGENASE-RELATED"/>
    <property type="match status" value="1"/>
</dbReference>
<organism evidence="6 7">
    <name type="scientific">Pseudonocardia eucalypti</name>
    <dbReference type="NCBI Taxonomy" id="648755"/>
    <lineage>
        <taxon>Bacteria</taxon>
        <taxon>Bacillati</taxon>
        <taxon>Actinomycetota</taxon>
        <taxon>Actinomycetes</taxon>
        <taxon>Pseudonocardiales</taxon>
        <taxon>Pseudonocardiaceae</taxon>
        <taxon>Pseudonocardia</taxon>
    </lineage>
</organism>
<evidence type="ECO:0000313" key="7">
    <source>
        <dbReference type="Proteomes" id="UP001428817"/>
    </source>
</evidence>
<dbReference type="PROSITE" id="PS00687">
    <property type="entry name" value="ALDEHYDE_DEHYDR_GLU"/>
    <property type="match status" value="1"/>
</dbReference>
<dbReference type="SUPFAM" id="SSF53720">
    <property type="entry name" value="ALDH-like"/>
    <property type="match status" value="1"/>
</dbReference>
<reference evidence="7" key="1">
    <citation type="journal article" date="2019" name="Int. J. Syst. Evol. Microbiol.">
        <title>The Global Catalogue of Microorganisms (GCM) 10K type strain sequencing project: providing services to taxonomists for standard genome sequencing and annotation.</title>
        <authorList>
            <consortium name="The Broad Institute Genomics Platform"/>
            <consortium name="The Broad Institute Genome Sequencing Center for Infectious Disease"/>
            <person name="Wu L."/>
            <person name="Ma J."/>
        </authorList>
    </citation>
    <scope>NUCLEOTIDE SEQUENCE [LARGE SCALE GENOMIC DNA]</scope>
    <source>
        <strain evidence="7">JCM 18303</strain>
    </source>
</reference>
<name>A0ABP9QJN0_9PSEU</name>
<evidence type="ECO:0000256" key="1">
    <source>
        <dbReference type="ARBA" id="ARBA00023002"/>
    </source>
</evidence>
<proteinExistence type="inferred from homology"/>
<feature type="domain" description="Aldehyde dehydrogenase" evidence="5">
    <location>
        <begin position="31"/>
        <end position="277"/>
    </location>
</feature>
<comment type="caution">
    <text evidence="6">The sequence shown here is derived from an EMBL/GenBank/DDBJ whole genome shotgun (WGS) entry which is preliminary data.</text>
</comment>